<evidence type="ECO:0000256" key="4">
    <source>
        <dbReference type="SAM" id="MobiDB-lite"/>
    </source>
</evidence>
<dbReference type="Pfam" id="PF02738">
    <property type="entry name" value="MoCoBD_1"/>
    <property type="match status" value="1"/>
</dbReference>
<protein>
    <submittedName>
        <fullName evidence="6">Xanthine dehydrogenase YagR molybdenum-binding subunit</fullName>
    </submittedName>
</protein>
<accession>A0A2V2BHL8</accession>
<feature type="compositionally biased region" description="Basic and acidic residues" evidence="4">
    <location>
        <begin position="1"/>
        <end position="26"/>
    </location>
</feature>
<dbReference type="PANTHER" id="PTHR11908:SF132">
    <property type="entry name" value="ALDEHYDE OXIDASE 1-RELATED"/>
    <property type="match status" value="1"/>
</dbReference>
<dbReference type="Pfam" id="PF01315">
    <property type="entry name" value="Ald_Xan_dh_C"/>
    <property type="match status" value="1"/>
</dbReference>
<dbReference type="SUPFAM" id="SSF56003">
    <property type="entry name" value="Molybdenum cofactor-binding domain"/>
    <property type="match status" value="1"/>
</dbReference>
<proteinExistence type="inferred from homology"/>
<dbReference type="Pfam" id="PF20256">
    <property type="entry name" value="MoCoBD_2"/>
    <property type="match status" value="1"/>
</dbReference>
<dbReference type="Gene3D" id="3.30.365.10">
    <property type="entry name" value="Aldehyde oxidase/xanthine dehydrogenase, molybdopterin binding domain"/>
    <property type="match status" value="4"/>
</dbReference>
<dbReference type="PANTHER" id="PTHR11908">
    <property type="entry name" value="XANTHINE DEHYDROGENASE"/>
    <property type="match status" value="1"/>
</dbReference>
<dbReference type="AlphaFoldDB" id="A0A2V2BHL8"/>
<dbReference type="InterPro" id="IPR000674">
    <property type="entry name" value="Ald_Oxase/Xan_DH_a/b"/>
</dbReference>
<evidence type="ECO:0000259" key="5">
    <source>
        <dbReference type="SMART" id="SM01008"/>
    </source>
</evidence>
<sequence length="778" mass="83696">MKHDKNDLPGNEKDVSAAGEHNDHYRRAPASLSGLGTPRSRGDGKVKVTGKARYAIEHKPENAVHGVVIQSTVASGRIKHMDTAKAERADGVIAVYTHLNSLKINKPTPIADGGAAQTTYTPIQDDVIIHNGQNIGLVVADTFEQATYAASLIEIAYETSPALISPTDEGVEPKPLTSQDITLGDAQAAMLNADVRISQRYTTPREYNMPMEPHACIAQWDNGHMTVWEPSQWVMGAQVEIAEWMGITPKQVRIISPYVGGGFGSKPVPYTHVALACVASRALNRPVRVSLTRSQTFTGLGGRPATSQQLEMGATREGKIQSVILRSFSETSLIDVFAENCSKVTGRMYAIENLSAQHQVRPVNMVTPGWMRAPGENPSAFGLEVAMDEMAYELNLDPLAFRLLNWADRDYQKDLPWSSRRLKEAYQKGAEAFGWDKRIMAPRSMREGRELIGWGMASGTYPVNTMPAEAKILLSSQGQLVVQCAGADIGTGTYTILAQTAADILGVDSQRIDVELGDTQLPRAGVAGGSQLAGNLTAAVDDTAKKLRARLLALASQTQGSPLAGIPQDRLTLANGGIQLTAKPSQAVSFSELIKLAHLDGLSVEGGTFSPEMSAQERDSVTGSLNEMSRPQDVSAHSWSAQFVEVRVDEDFGTIRLKRMVAAFDSGRLYNPKLARSQWVGGMIMGVGQALLEGGIIDPRNGRVINNNLADYLIPVNADIPAITTIDVGEPDYKATSMGGKTVGELGIVGVAAAISNAVYHATGKRVRDLPITLDKIL</sequence>
<gene>
    <name evidence="6" type="ORF">C7431_107109</name>
</gene>
<feature type="domain" description="Aldehyde oxidase/xanthine dehydrogenase a/b hammerhead" evidence="5">
    <location>
        <begin position="49"/>
        <end position="161"/>
    </location>
</feature>
<name>A0A2V2BHL8_9GAMM</name>
<dbReference type="Gene3D" id="3.90.1170.50">
    <property type="entry name" value="Aldehyde oxidase/xanthine dehydrogenase, a/b hammerhead"/>
    <property type="match status" value="1"/>
</dbReference>
<dbReference type="SUPFAM" id="SSF54665">
    <property type="entry name" value="CO dehydrogenase molybdoprotein N-domain-like"/>
    <property type="match status" value="1"/>
</dbReference>
<dbReference type="Proteomes" id="UP000245981">
    <property type="component" value="Unassembled WGS sequence"/>
</dbReference>
<keyword evidence="2" id="KW-0500">Molybdenum</keyword>
<dbReference type="SMART" id="SM01008">
    <property type="entry name" value="Ald_Xan_dh_C"/>
    <property type="match status" value="1"/>
</dbReference>
<dbReference type="InterPro" id="IPR036856">
    <property type="entry name" value="Ald_Oxase/Xan_DH_a/b_sf"/>
</dbReference>
<dbReference type="GO" id="GO:0005506">
    <property type="term" value="F:iron ion binding"/>
    <property type="evidence" value="ECO:0007669"/>
    <property type="project" value="InterPro"/>
</dbReference>
<dbReference type="EMBL" id="QGHF01000007">
    <property type="protein sequence ID" value="PWK95709.1"/>
    <property type="molecule type" value="Genomic_DNA"/>
</dbReference>
<feature type="region of interest" description="Disordered" evidence="4">
    <location>
        <begin position="1"/>
        <end position="46"/>
    </location>
</feature>
<comment type="caution">
    <text evidence="6">The sequence shown here is derived from an EMBL/GenBank/DDBJ whole genome shotgun (WGS) entry which is preliminary data.</text>
</comment>
<dbReference type="InterPro" id="IPR008274">
    <property type="entry name" value="AldOxase/xan_DH_MoCoBD1"/>
</dbReference>
<keyword evidence="3" id="KW-0560">Oxidoreductase</keyword>
<evidence type="ECO:0000313" key="7">
    <source>
        <dbReference type="Proteomes" id="UP000245981"/>
    </source>
</evidence>
<dbReference type="InterPro" id="IPR016208">
    <property type="entry name" value="Ald_Oxase/xanthine_DH-like"/>
</dbReference>
<organism evidence="6 7">
    <name type="scientific">Pantoea allii</name>
    <dbReference type="NCBI Taxonomy" id="574096"/>
    <lineage>
        <taxon>Bacteria</taxon>
        <taxon>Pseudomonadati</taxon>
        <taxon>Pseudomonadota</taxon>
        <taxon>Gammaproteobacteria</taxon>
        <taxon>Enterobacterales</taxon>
        <taxon>Erwiniaceae</taxon>
        <taxon>Pantoea</taxon>
    </lineage>
</organism>
<evidence type="ECO:0000256" key="3">
    <source>
        <dbReference type="ARBA" id="ARBA00023002"/>
    </source>
</evidence>
<dbReference type="GO" id="GO:0016491">
    <property type="term" value="F:oxidoreductase activity"/>
    <property type="evidence" value="ECO:0007669"/>
    <property type="project" value="UniProtKB-KW"/>
</dbReference>
<dbReference type="InterPro" id="IPR037165">
    <property type="entry name" value="AldOxase/xan_DH_Mopterin-bd_sf"/>
</dbReference>
<dbReference type="InterPro" id="IPR046867">
    <property type="entry name" value="AldOxase/xan_DH_MoCoBD2"/>
</dbReference>
<evidence type="ECO:0000256" key="1">
    <source>
        <dbReference type="ARBA" id="ARBA00006849"/>
    </source>
</evidence>
<reference evidence="6 7" key="1">
    <citation type="submission" date="2018-05" db="EMBL/GenBank/DDBJ databases">
        <title>Genomic Encyclopedia of Type Strains, Phase IV (KMG-V): Genome sequencing to study the core and pangenomes of soil and plant-associated prokaryotes.</title>
        <authorList>
            <person name="Whitman W."/>
        </authorList>
    </citation>
    <scope>NUCLEOTIDE SEQUENCE [LARGE SCALE GENOMIC DNA]</scope>
    <source>
        <strain evidence="6 7">PNA 200-10</strain>
    </source>
</reference>
<dbReference type="OrthoDB" id="6177861at2"/>
<evidence type="ECO:0000313" key="6">
    <source>
        <dbReference type="EMBL" id="PWK95709.1"/>
    </source>
</evidence>
<evidence type="ECO:0000256" key="2">
    <source>
        <dbReference type="ARBA" id="ARBA00022505"/>
    </source>
</evidence>
<comment type="similarity">
    <text evidence="1">Belongs to the xanthine dehydrogenase family.</text>
</comment>
<dbReference type="RefSeq" id="WP_109717704.1">
    <property type="nucleotide sequence ID" value="NZ_QGHF01000007.1"/>
</dbReference>